<evidence type="ECO:0000256" key="5">
    <source>
        <dbReference type="ARBA" id="ARBA00050018"/>
    </source>
</evidence>
<comment type="caution">
    <text evidence="8">The sequence shown here is derived from an EMBL/GenBank/DDBJ whole genome shotgun (WGS) entry which is preliminary data.</text>
</comment>
<dbReference type="Proteomes" id="UP001597301">
    <property type="component" value="Unassembled WGS sequence"/>
</dbReference>
<keyword evidence="6" id="KW-1133">Transmembrane helix</keyword>
<proteinExistence type="predicted"/>
<name>A0ABW4KGX5_9BACI</name>
<evidence type="ECO:0000313" key="8">
    <source>
        <dbReference type="EMBL" id="MFD1706476.1"/>
    </source>
</evidence>
<organism evidence="8 9">
    <name type="scientific">Siminovitchia sediminis</name>
    <dbReference type="NCBI Taxonomy" id="1274353"/>
    <lineage>
        <taxon>Bacteria</taxon>
        <taxon>Bacillati</taxon>
        <taxon>Bacillota</taxon>
        <taxon>Bacilli</taxon>
        <taxon>Bacillales</taxon>
        <taxon>Bacillaceae</taxon>
        <taxon>Siminovitchia</taxon>
    </lineage>
</organism>
<dbReference type="EC" id="1.4.3.19" evidence="5"/>
<dbReference type="EMBL" id="JBHUEO010000013">
    <property type="protein sequence ID" value="MFD1706476.1"/>
    <property type="molecule type" value="Genomic_DNA"/>
</dbReference>
<dbReference type="SUPFAM" id="SSF51905">
    <property type="entry name" value="FAD/NAD(P)-binding domain"/>
    <property type="match status" value="1"/>
</dbReference>
<feature type="transmembrane region" description="Helical" evidence="6">
    <location>
        <begin position="7"/>
        <end position="24"/>
    </location>
</feature>
<evidence type="ECO:0000256" key="1">
    <source>
        <dbReference type="ARBA" id="ARBA00004948"/>
    </source>
</evidence>
<dbReference type="NCBIfam" id="TIGR02352">
    <property type="entry name" value="thiamin_ThiO"/>
    <property type="match status" value="1"/>
</dbReference>
<keyword evidence="6" id="KW-0472">Membrane</keyword>
<evidence type="ECO:0000256" key="6">
    <source>
        <dbReference type="SAM" id="Phobius"/>
    </source>
</evidence>
<dbReference type="Pfam" id="PF01266">
    <property type="entry name" value="DAO"/>
    <property type="match status" value="1"/>
</dbReference>
<protein>
    <recommendedName>
        <fullName evidence="5">glycine oxidase</fullName>
        <ecNumber evidence="5">1.4.3.19</ecNumber>
    </recommendedName>
</protein>
<comment type="catalytic activity">
    <reaction evidence="4">
        <text>glycine + O2 + H2O = glyoxylate + H2O2 + NH4(+)</text>
        <dbReference type="Rhea" id="RHEA:11532"/>
        <dbReference type="ChEBI" id="CHEBI:15377"/>
        <dbReference type="ChEBI" id="CHEBI:15379"/>
        <dbReference type="ChEBI" id="CHEBI:16240"/>
        <dbReference type="ChEBI" id="CHEBI:28938"/>
        <dbReference type="ChEBI" id="CHEBI:36655"/>
        <dbReference type="ChEBI" id="CHEBI:57305"/>
        <dbReference type="EC" id="1.4.3.19"/>
    </reaction>
</comment>
<evidence type="ECO:0000256" key="4">
    <source>
        <dbReference type="ARBA" id="ARBA00049872"/>
    </source>
</evidence>
<dbReference type="InterPro" id="IPR006076">
    <property type="entry name" value="FAD-dep_OxRdtase"/>
</dbReference>
<accession>A0ABW4KGX5</accession>
<dbReference type="PANTHER" id="PTHR13847">
    <property type="entry name" value="SARCOSINE DEHYDROGENASE-RELATED"/>
    <property type="match status" value="1"/>
</dbReference>
<dbReference type="Gene3D" id="3.30.9.10">
    <property type="entry name" value="D-Amino Acid Oxidase, subunit A, domain 2"/>
    <property type="match status" value="1"/>
</dbReference>
<dbReference type="InterPro" id="IPR036188">
    <property type="entry name" value="FAD/NAD-bd_sf"/>
</dbReference>
<comment type="pathway">
    <text evidence="1">Cofactor biosynthesis; thiamine diphosphate biosynthesis.</text>
</comment>
<keyword evidence="6" id="KW-0812">Transmembrane</keyword>
<evidence type="ECO:0000313" key="9">
    <source>
        <dbReference type="Proteomes" id="UP001597301"/>
    </source>
</evidence>
<keyword evidence="9" id="KW-1185">Reference proteome</keyword>
<dbReference type="Gene3D" id="3.50.50.60">
    <property type="entry name" value="FAD/NAD(P)-binding domain"/>
    <property type="match status" value="1"/>
</dbReference>
<gene>
    <name evidence="8" type="primary">thiO</name>
    <name evidence="8" type="ORF">ACFSCZ_06875</name>
</gene>
<sequence>MNKQYEAAVIGGGIIGSAIAYYLAKEKIDTAVFDGGRIGEKTTSAAAGMLGAHSESIGDFSVFFPFARTSQRAYAALKDELYEQSGVDIGYKKGGILKLAYTEEDQKNLEPLLVQPTVQWLESEDVIYMEKEVSPDALGAAYIPDDVSVLPNRTCESFAKSAQALGASIFENHPVYSIEKQAGNYIIHTAQGDVEAKYVVVATGVLSNSLFKHLVLSERLSPVKGESLIVRADKPLLKHTLFHDSCYIVPRNNGTLVIGATMVENDWSDTVSLEGIQFLIEKAKTMMPAAAQLTIDRVIAGLRPGTFDGRPFIGRHPEDKHILVACGHYRNGILLAPATGQMIRDFILEKDIPSEWIEAFRVDRRQLVMA</sequence>
<evidence type="ECO:0000259" key="7">
    <source>
        <dbReference type="Pfam" id="PF01266"/>
    </source>
</evidence>
<reference evidence="9" key="1">
    <citation type="journal article" date="2019" name="Int. J. Syst. Evol. Microbiol.">
        <title>The Global Catalogue of Microorganisms (GCM) 10K type strain sequencing project: providing services to taxonomists for standard genome sequencing and annotation.</title>
        <authorList>
            <consortium name="The Broad Institute Genomics Platform"/>
            <consortium name="The Broad Institute Genome Sequencing Center for Infectious Disease"/>
            <person name="Wu L."/>
            <person name="Ma J."/>
        </authorList>
    </citation>
    <scope>NUCLEOTIDE SEQUENCE [LARGE SCALE GENOMIC DNA]</scope>
    <source>
        <strain evidence="9">CGMCC 1.12295</strain>
    </source>
</reference>
<evidence type="ECO:0000256" key="3">
    <source>
        <dbReference type="ARBA" id="ARBA00023002"/>
    </source>
</evidence>
<feature type="domain" description="FAD dependent oxidoreductase" evidence="7">
    <location>
        <begin position="7"/>
        <end position="344"/>
    </location>
</feature>
<dbReference type="SUPFAM" id="SSF54373">
    <property type="entry name" value="FAD-linked reductases, C-terminal domain"/>
    <property type="match status" value="1"/>
</dbReference>
<dbReference type="InterPro" id="IPR012727">
    <property type="entry name" value="Gly_oxidase_ThiO"/>
</dbReference>
<evidence type="ECO:0000256" key="2">
    <source>
        <dbReference type="ARBA" id="ARBA00022977"/>
    </source>
</evidence>
<keyword evidence="3 8" id="KW-0560">Oxidoreductase</keyword>
<dbReference type="GO" id="GO:0043799">
    <property type="term" value="F:glycine oxidase activity"/>
    <property type="evidence" value="ECO:0007669"/>
    <property type="project" value="UniProtKB-EC"/>
</dbReference>
<dbReference type="PANTHER" id="PTHR13847:SF289">
    <property type="entry name" value="GLYCINE OXIDASE"/>
    <property type="match status" value="1"/>
</dbReference>
<dbReference type="RefSeq" id="WP_380773081.1">
    <property type="nucleotide sequence ID" value="NZ_JBHUEO010000013.1"/>
</dbReference>
<keyword evidence="2" id="KW-0784">Thiamine biosynthesis</keyword>